<proteinExistence type="predicted"/>
<dbReference type="OrthoDB" id="7877428at2"/>
<evidence type="ECO:0000313" key="4">
    <source>
        <dbReference type="Proteomes" id="UP000295763"/>
    </source>
</evidence>
<comment type="caution">
    <text evidence="3">The sequence shown here is derived from an EMBL/GenBank/DDBJ whole genome shotgun (WGS) entry which is preliminary data.</text>
</comment>
<name>A0A4R2TA63_9PAST</name>
<feature type="domain" description="Toxin VasX N-terminal region" evidence="2">
    <location>
        <begin position="12"/>
        <end position="175"/>
    </location>
</feature>
<accession>A0A4R2TA63</accession>
<keyword evidence="4" id="KW-1185">Reference proteome</keyword>
<dbReference type="InterPro" id="IPR046864">
    <property type="entry name" value="VasX_N"/>
</dbReference>
<keyword evidence="1" id="KW-1133">Transmembrane helix</keyword>
<feature type="transmembrane region" description="Helical" evidence="1">
    <location>
        <begin position="700"/>
        <end position="720"/>
    </location>
</feature>
<evidence type="ECO:0000256" key="1">
    <source>
        <dbReference type="SAM" id="Phobius"/>
    </source>
</evidence>
<feature type="transmembrane region" description="Helical" evidence="1">
    <location>
        <begin position="732"/>
        <end position="754"/>
    </location>
</feature>
<dbReference type="RefSeq" id="WP_131974369.1">
    <property type="nucleotide sequence ID" value="NZ_SLYB01000001.1"/>
</dbReference>
<dbReference type="Pfam" id="PF20249">
    <property type="entry name" value="VasX_N"/>
    <property type="match status" value="1"/>
</dbReference>
<dbReference type="Proteomes" id="UP000295763">
    <property type="component" value="Unassembled WGS sequence"/>
</dbReference>
<dbReference type="AlphaFoldDB" id="A0A4R2TA63"/>
<evidence type="ECO:0000259" key="2">
    <source>
        <dbReference type="Pfam" id="PF20249"/>
    </source>
</evidence>
<gene>
    <name evidence="3" type="ORF">EDC44_101147</name>
</gene>
<evidence type="ECO:0000313" key="3">
    <source>
        <dbReference type="EMBL" id="TCP97764.1"/>
    </source>
</evidence>
<reference evidence="3 4" key="1">
    <citation type="submission" date="2019-03" db="EMBL/GenBank/DDBJ databases">
        <title>Genomic Encyclopedia of Type Strains, Phase IV (KMG-IV): sequencing the most valuable type-strain genomes for metagenomic binning, comparative biology and taxonomic classification.</title>
        <authorList>
            <person name="Goeker M."/>
        </authorList>
    </citation>
    <scope>NUCLEOTIDE SEQUENCE [LARGE SCALE GENOMIC DNA]</scope>
    <source>
        <strain evidence="3 4">DSM 28404</strain>
    </source>
</reference>
<keyword evidence="1" id="KW-0472">Membrane</keyword>
<keyword evidence="1" id="KW-0812">Transmembrane</keyword>
<sequence>MADSPVNVIKRCEEYTHIYPVRLALTTNRLKAIADSTTPLITPQGLPQAGNDYELRRLRSGYIYILAFDVAEDGDESCFMGDKHLFAYRYYSPEIEGNEANYAYQFEQLFFHDNSIEPNLVHKKALVKPYISLPRIITQFDIFYSDMLLPAELLKALASGETAKGTWLRSVKLSPMEGSVAKLTELTELVRDFHPDEPYYDSHEENKFRFTAVGRLRVKLGIPITDKGYIVAVEDPVGTARDLAAFHTYLSVEREKLLDKYEYAITTAQIIKAYVQQEHIEHTYQETKKRIDNASGWEKLSHWGLAPPEVTRMSLEQSYQSLRKFIHPQHLTEHSHNEIFAALKTELQLEQDIPGINAIEKMANITGLYGRHFKKVVDVQVDFVDKHRTLFDSLAAIFMQNPQAVRAAECWCLYHHGLYAGIDVSPYGYNALTEAYYEDMPETAQRKGSQTVATLRQHLSAIGKVLPALETVAKNDAFKIITYDLFTEVLIPSRLAAKLSNKKSAKGRPDYVLWRRVFEVNPLTKEVVSRGTGTIVLPNSDMHYKKYQLQVHYLEPNYRPFYLSGGLAKLLSYEAVIGLFSDKKKYKTWEGQFANDPLLATIMMFAGHQAPAGGIEKAMLQAKDELINIADIKRNRSSKALIYRFFSQTPKMPPQISIFTQIKAALLNANSGLTLFSGLVEYGVYTESRYRGDKIGANAALLRGFGGVSVGTAYGALGLFAHNGVLANLAVLGLQGMLLVGAIALVAGVVMGFFSQKEMEAWIENGFWGTSEMYWGEAKGGYEWNAEREKLFKNQLKKSELVYRSLNNGERELEINAETIFEKYTIEMQRYFQFKEPIKLSKYESNSILVEHSSLMNPAMAQTIRISTLIVNTYWRCDNPVFSVEYLKEGRAVLHFSFPLNVRVNTHDDENISDSIPENEVKEMRIAISMADYQHSDKRFYSKLQVIKIT</sequence>
<protein>
    <recommendedName>
        <fullName evidence="2">Toxin VasX N-terminal region domain-containing protein</fullName>
    </recommendedName>
</protein>
<organism evidence="3 4">
    <name type="scientific">Cricetibacter osteomyelitidis</name>
    <dbReference type="NCBI Taxonomy" id="1521931"/>
    <lineage>
        <taxon>Bacteria</taxon>
        <taxon>Pseudomonadati</taxon>
        <taxon>Pseudomonadota</taxon>
        <taxon>Gammaproteobacteria</taxon>
        <taxon>Pasteurellales</taxon>
        <taxon>Pasteurellaceae</taxon>
        <taxon>Cricetibacter</taxon>
    </lineage>
</organism>
<dbReference type="EMBL" id="SLYB01000001">
    <property type="protein sequence ID" value="TCP97764.1"/>
    <property type="molecule type" value="Genomic_DNA"/>
</dbReference>